<sequence>RDTFIFWLAHFTISSHKPSPEVHQGLSCSLLTEPSTHMEESRDDGKGAGDDEEGTPPLPLSKESTLSSEYAQTSQD</sequence>
<name>A0A0B6XWG6_9EUPU</name>
<evidence type="ECO:0000256" key="1">
    <source>
        <dbReference type="SAM" id="MobiDB-lite"/>
    </source>
</evidence>
<feature type="non-terminal residue" evidence="2">
    <location>
        <position position="76"/>
    </location>
</feature>
<feature type="non-terminal residue" evidence="2">
    <location>
        <position position="1"/>
    </location>
</feature>
<feature type="compositionally biased region" description="Polar residues" evidence="1">
    <location>
        <begin position="26"/>
        <end position="35"/>
    </location>
</feature>
<reference evidence="2" key="1">
    <citation type="submission" date="2014-12" db="EMBL/GenBank/DDBJ databases">
        <title>Insight into the proteome of Arion vulgaris.</title>
        <authorList>
            <person name="Aradska J."/>
            <person name="Bulat T."/>
            <person name="Smidak R."/>
            <person name="Sarate P."/>
            <person name="Gangsoo J."/>
            <person name="Sialana F."/>
            <person name="Bilban M."/>
            <person name="Lubec G."/>
        </authorList>
    </citation>
    <scope>NUCLEOTIDE SEQUENCE</scope>
    <source>
        <tissue evidence="2">Skin</tissue>
    </source>
</reference>
<accession>A0A0B6XWG6</accession>
<evidence type="ECO:0000313" key="2">
    <source>
        <dbReference type="EMBL" id="CEK47640.1"/>
    </source>
</evidence>
<protein>
    <submittedName>
        <fullName evidence="2">Uncharacterized protein</fullName>
    </submittedName>
</protein>
<feature type="region of interest" description="Disordered" evidence="1">
    <location>
        <begin position="17"/>
        <end position="76"/>
    </location>
</feature>
<feature type="compositionally biased region" description="Polar residues" evidence="1">
    <location>
        <begin position="62"/>
        <end position="76"/>
    </location>
</feature>
<feature type="compositionally biased region" description="Basic and acidic residues" evidence="1">
    <location>
        <begin position="36"/>
        <end position="49"/>
    </location>
</feature>
<proteinExistence type="predicted"/>
<organism evidence="2">
    <name type="scientific">Arion vulgaris</name>
    <dbReference type="NCBI Taxonomy" id="1028688"/>
    <lineage>
        <taxon>Eukaryota</taxon>
        <taxon>Metazoa</taxon>
        <taxon>Spiralia</taxon>
        <taxon>Lophotrochozoa</taxon>
        <taxon>Mollusca</taxon>
        <taxon>Gastropoda</taxon>
        <taxon>Heterobranchia</taxon>
        <taxon>Euthyneura</taxon>
        <taxon>Panpulmonata</taxon>
        <taxon>Eupulmonata</taxon>
        <taxon>Stylommatophora</taxon>
        <taxon>Helicina</taxon>
        <taxon>Arionoidea</taxon>
        <taxon>Arionidae</taxon>
        <taxon>Arion</taxon>
    </lineage>
</organism>
<dbReference type="AlphaFoldDB" id="A0A0B6XWG6"/>
<dbReference type="EMBL" id="HACG01000775">
    <property type="protein sequence ID" value="CEK47640.1"/>
    <property type="molecule type" value="Transcribed_RNA"/>
</dbReference>
<gene>
    <name evidence="2" type="primary">ORF1837</name>
</gene>